<accession>A0A1D1VF94</accession>
<evidence type="ECO:0000313" key="3">
    <source>
        <dbReference type="Proteomes" id="UP000186922"/>
    </source>
</evidence>
<comment type="caution">
    <text evidence="2">The sequence shown here is derived from an EMBL/GenBank/DDBJ whole genome shotgun (WGS) entry which is preliminary data.</text>
</comment>
<name>A0A1D1VF94_RAMVA</name>
<dbReference type="EMBL" id="BDGG01000006">
    <property type="protein sequence ID" value="GAV00310.1"/>
    <property type="molecule type" value="Genomic_DNA"/>
</dbReference>
<gene>
    <name evidence="2" type="primary">RvY_11178-1</name>
    <name evidence="2" type="synonym">RvY_11178.1</name>
    <name evidence="2" type="ORF">RvY_11178</name>
</gene>
<proteinExistence type="predicted"/>
<feature type="region of interest" description="Disordered" evidence="1">
    <location>
        <begin position="90"/>
        <end position="137"/>
    </location>
</feature>
<dbReference type="Proteomes" id="UP000186922">
    <property type="component" value="Unassembled WGS sequence"/>
</dbReference>
<feature type="compositionally biased region" description="Polar residues" evidence="1">
    <location>
        <begin position="112"/>
        <end position="137"/>
    </location>
</feature>
<evidence type="ECO:0000256" key="1">
    <source>
        <dbReference type="SAM" id="MobiDB-lite"/>
    </source>
</evidence>
<evidence type="ECO:0000313" key="2">
    <source>
        <dbReference type="EMBL" id="GAV00310.1"/>
    </source>
</evidence>
<sequence length="160" mass="16464">MLGCIMIVSALCNKRHCLAVTRVRRDCGSVDHLFDTLFVNDARGPNGTAGCPIGGTVEHEKTPVCMCSTENNCNSVLMSGQRPLTNFAVEASTPLPSPSSSRSGNTNPGPTVTLQAAGDQTSTTVNNKPTAGSAGSSTAKLSATAVVTIICVSMAFIIGF</sequence>
<protein>
    <submittedName>
        <fullName evidence="2">Uncharacterized protein</fullName>
    </submittedName>
</protein>
<dbReference type="AlphaFoldDB" id="A0A1D1VF94"/>
<organism evidence="2 3">
    <name type="scientific">Ramazzottius varieornatus</name>
    <name type="common">Water bear</name>
    <name type="synonym">Tardigrade</name>
    <dbReference type="NCBI Taxonomy" id="947166"/>
    <lineage>
        <taxon>Eukaryota</taxon>
        <taxon>Metazoa</taxon>
        <taxon>Ecdysozoa</taxon>
        <taxon>Tardigrada</taxon>
        <taxon>Eutardigrada</taxon>
        <taxon>Parachela</taxon>
        <taxon>Hypsibioidea</taxon>
        <taxon>Ramazzottiidae</taxon>
        <taxon>Ramazzottius</taxon>
    </lineage>
</organism>
<reference evidence="2 3" key="1">
    <citation type="journal article" date="2016" name="Nat. Commun.">
        <title>Extremotolerant tardigrade genome and improved radiotolerance of human cultured cells by tardigrade-unique protein.</title>
        <authorList>
            <person name="Hashimoto T."/>
            <person name="Horikawa D.D."/>
            <person name="Saito Y."/>
            <person name="Kuwahara H."/>
            <person name="Kozuka-Hata H."/>
            <person name="Shin-I T."/>
            <person name="Minakuchi Y."/>
            <person name="Ohishi K."/>
            <person name="Motoyama A."/>
            <person name="Aizu T."/>
            <person name="Enomoto A."/>
            <person name="Kondo K."/>
            <person name="Tanaka S."/>
            <person name="Hara Y."/>
            <person name="Koshikawa S."/>
            <person name="Sagara H."/>
            <person name="Miura T."/>
            <person name="Yokobori S."/>
            <person name="Miyagawa K."/>
            <person name="Suzuki Y."/>
            <person name="Kubo T."/>
            <person name="Oyama M."/>
            <person name="Kohara Y."/>
            <person name="Fujiyama A."/>
            <person name="Arakawa K."/>
            <person name="Katayama T."/>
            <person name="Toyoda A."/>
            <person name="Kunieda T."/>
        </authorList>
    </citation>
    <scope>NUCLEOTIDE SEQUENCE [LARGE SCALE GENOMIC DNA]</scope>
    <source>
        <strain evidence="2 3">YOKOZUNA-1</strain>
    </source>
</reference>
<keyword evidence="3" id="KW-1185">Reference proteome</keyword>
<feature type="compositionally biased region" description="Low complexity" evidence="1">
    <location>
        <begin position="92"/>
        <end position="110"/>
    </location>
</feature>